<dbReference type="InterPro" id="IPR006059">
    <property type="entry name" value="SBP"/>
</dbReference>
<evidence type="ECO:0000256" key="4">
    <source>
        <dbReference type="ARBA" id="ARBA00023139"/>
    </source>
</evidence>
<dbReference type="InterPro" id="IPR050490">
    <property type="entry name" value="Bact_solute-bd_prot1"/>
</dbReference>
<dbReference type="PANTHER" id="PTHR43649:SF33">
    <property type="entry name" value="POLYGALACTURONAN_RHAMNOGALACTURONAN-BINDING PROTEIN YTCQ"/>
    <property type="match status" value="1"/>
</dbReference>
<evidence type="ECO:0000313" key="10">
    <source>
        <dbReference type="Proteomes" id="UP000251853"/>
    </source>
</evidence>
<proteinExistence type="predicted"/>
<dbReference type="PANTHER" id="PTHR43649">
    <property type="entry name" value="ARABINOSE-BINDING PROTEIN-RELATED"/>
    <property type="match status" value="1"/>
</dbReference>
<dbReference type="AlphaFoldDB" id="A0A174PDW3"/>
<evidence type="ECO:0000256" key="1">
    <source>
        <dbReference type="ARBA" id="ARBA00022475"/>
    </source>
</evidence>
<evidence type="ECO:0000313" key="9">
    <source>
        <dbReference type="Proteomes" id="UP000095512"/>
    </source>
</evidence>
<dbReference type="EMBL" id="CZAB01000040">
    <property type="protein sequence ID" value="CUP59233.1"/>
    <property type="molecule type" value="Genomic_DNA"/>
</dbReference>
<evidence type="ECO:0000256" key="5">
    <source>
        <dbReference type="ARBA" id="ARBA00023288"/>
    </source>
</evidence>
<name>A0A174PDW3_9FIRM</name>
<dbReference type="Proteomes" id="UP000251853">
    <property type="component" value="Unassembled WGS sequence"/>
</dbReference>
<feature type="chain" id="PRO_5042333259" evidence="6">
    <location>
        <begin position="25"/>
        <end position="453"/>
    </location>
</feature>
<protein>
    <submittedName>
        <fullName evidence="7">Extracellular solute-binding protein</fullName>
    </submittedName>
</protein>
<keyword evidence="1" id="KW-1003">Cell membrane</keyword>
<keyword evidence="5" id="KW-0449">Lipoprotein</keyword>
<evidence type="ECO:0000313" key="7">
    <source>
        <dbReference type="EMBL" id="CUP59233.1"/>
    </source>
</evidence>
<reference evidence="8 10" key="2">
    <citation type="submission" date="2018-06" db="EMBL/GenBank/DDBJ databases">
        <authorList>
            <consortium name="Pathogen Informatics"/>
            <person name="Doyle S."/>
        </authorList>
    </citation>
    <scope>NUCLEOTIDE SEQUENCE [LARGE SCALE GENOMIC DNA]</scope>
    <source>
        <strain evidence="8 10">NCTC11224</strain>
    </source>
</reference>
<reference evidence="7 9" key="1">
    <citation type="submission" date="2015-09" db="EMBL/GenBank/DDBJ databases">
        <authorList>
            <consortium name="Pathogen Informatics"/>
        </authorList>
    </citation>
    <scope>NUCLEOTIDE SEQUENCE [LARGE SCALE GENOMIC DNA]</scope>
    <source>
        <strain evidence="7 9">2789STDY5834865</strain>
    </source>
</reference>
<keyword evidence="10" id="KW-1185">Reference proteome</keyword>
<sequence length="453" mass="48991">MKKRYTKIVSLVLGFGLAASMVTGCSVKSSENVVTTAAPTTAEAETSASAESGDSAVEQKKMVFWDKSEYVEGYNTMMKAKADEFASGNHVDVDYVVIPAADMKQKLMAAIEAGNAPDLIVGDDTLVGQFVSMQQIAECSDIFEAVDFTENSKILGTFNGKPYLVPLAFTAPGMYLRMDQWEKTGMDIPTTWEELKEGAKLMNDPANGFYGLGFAMGASGGGDAEGFCRTIILDWGGIPVDENGKVTVNSPETLEALKFIASLYEEGLIPPDAITGDDSWNNNAYLAGTVGVITNSGSVVSSMKEEKPELLANTQIIAYPAGPAGEAFTLGGANVFGIFETGKNTDVAKDFVKYYFEDLDNYNAMIEAMGAMWQPVVNGVDDTDFWKDPVNAGWLANSKNTYKTYYPAPSDERATVSFTNQLCVKAVQEIVVNRADPQEALDHLEAEFNKIYN</sequence>
<evidence type="ECO:0000256" key="3">
    <source>
        <dbReference type="ARBA" id="ARBA00023136"/>
    </source>
</evidence>
<dbReference type="PROSITE" id="PS51257">
    <property type="entry name" value="PROKAR_LIPOPROTEIN"/>
    <property type="match status" value="1"/>
</dbReference>
<dbReference type="CDD" id="cd13585">
    <property type="entry name" value="PBP2_TMBP_like"/>
    <property type="match status" value="1"/>
</dbReference>
<gene>
    <name evidence="7" type="ORF">ERS852480_03650</name>
    <name evidence="8" type="ORF">NCTC11224_04453</name>
</gene>
<dbReference type="Proteomes" id="UP000095512">
    <property type="component" value="Unassembled WGS sequence"/>
</dbReference>
<dbReference type="SUPFAM" id="SSF53850">
    <property type="entry name" value="Periplasmic binding protein-like II"/>
    <property type="match status" value="1"/>
</dbReference>
<keyword evidence="2 6" id="KW-0732">Signal</keyword>
<dbReference type="Gene3D" id="3.40.190.10">
    <property type="entry name" value="Periplasmic binding protein-like II"/>
    <property type="match status" value="1"/>
</dbReference>
<dbReference type="RefSeq" id="WP_057572433.1">
    <property type="nucleotide sequence ID" value="NZ_CAPBAK010000001.1"/>
</dbReference>
<dbReference type="Pfam" id="PF01547">
    <property type="entry name" value="SBP_bac_1"/>
    <property type="match status" value="1"/>
</dbReference>
<feature type="signal peptide" evidence="6">
    <location>
        <begin position="1"/>
        <end position="24"/>
    </location>
</feature>
<keyword evidence="4" id="KW-0564">Palmitate</keyword>
<accession>A0A174PDW3</accession>
<dbReference type="EMBL" id="UAVW01000017">
    <property type="protein sequence ID" value="SQB15388.1"/>
    <property type="molecule type" value="Genomic_DNA"/>
</dbReference>
<organism evidence="7 9">
    <name type="scientific">Enterocloster clostridioformis</name>
    <dbReference type="NCBI Taxonomy" id="1531"/>
    <lineage>
        <taxon>Bacteria</taxon>
        <taxon>Bacillati</taxon>
        <taxon>Bacillota</taxon>
        <taxon>Clostridia</taxon>
        <taxon>Lachnospirales</taxon>
        <taxon>Lachnospiraceae</taxon>
        <taxon>Enterocloster</taxon>
    </lineage>
</organism>
<keyword evidence="3" id="KW-0472">Membrane</keyword>
<evidence type="ECO:0000256" key="6">
    <source>
        <dbReference type="SAM" id="SignalP"/>
    </source>
</evidence>
<evidence type="ECO:0000313" key="8">
    <source>
        <dbReference type="EMBL" id="SQB15388.1"/>
    </source>
</evidence>
<evidence type="ECO:0000256" key="2">
    <source>
        <dbReference type="ARBA" id="ARBA00022729"/>
    </source>
</evidence>